<sequence>MMNKLHYLPRLGFFDAFFLFASSLTTTLLGLVLPFSILIIFDRILPNNSSSSLYFIFAIILIAIFLDYKVKNLEEAIVSRIGNRFEKKITNQLFHAICHSNLSLFKRLETGEYLERLTTIPGLKSFFSGDLIRSAINAFTCLITLLVISLINPGAGVILTLSSLFLLLISLHLSKTKIALMEKKSDIEGITNSKVIEIISYPLDIKSRSMEYRLENLMETMVNEREHHTTEFEKQESRFNLTLNLIQQLAVTFTVVSSAMAVINLDISQGVMAAIILLTNRYFAPYQQTMRTISQWRVNKSYIQRLNDILSMEESQQRTTAPQPTPRVLSYHGSKDYHFTAEKISIVSGPSGSGKSSIVKAFTNKPLTQEYRLSINGLNADNYYQSETISNVVLVDKHSTFVDGTIIDNITCFRPQLHKAAYSLCEALSIKSDIDDLKLGFYTDITTTGIKPFSRKVHFALLIVRALLSNKKVILIDDFDLVFDDDFSLNLLSCLRPRIQSYLFVIVSNKIKDTDIKIQHTPINEVA</sequence>
<dbReference type="Pfam" id="PF00664">
    <property type="entry name" value="ABC_membrane"/>
    <property type="match status" value="1"/>
</dbReference>
<dbReference type="InterPro" id="IPR039421">
    <property type="entry name" value="Type_1_exporter"/>
</dbReference>
<dbReference type="GO" id="GO:0034040">
    <property type="term" value="F:ATPase-coupled lipid transmembrane transporter activity"/>
    <property type="evidence" value="ECO:0007669"/>
    <property type="project" value="TreeGrafter"/>
</dbReference>
<dbReference type="GO" id="GO:0016887">
    <property type="term" value="F:ATP hydrolysis activity"/>
    <property type="evidence" value="ECO:0007669"/>
    <property type="project" value="InterPro"/>
</dbReference>
<accession>A0A1B9NYZ0</accession>
<dbReference type="InterPro" id="IPR036640">
    <property type="entry name" value="ABC1_TM_sf"/>
</dbReference>
<gene>
    <name evidence="7" type="ORF">A6E04_11780</name>
</gene>
<dbReference type="Gene3D" id="3.40.50.300">
    <property type="entry name" value="P-loop containing nucleotide triphosphate hydrolases"/>
    <property type="match status" value="1"/>
</dbReference>
<dbReference type="InterPro" id="IPR027417">
    <property type="entry name" value="P-loop_NTPase"/>
</dbReference>
<dbReference type="Gene3D" id="1.20.1560.10">
    <property type="entry name" value="ABC transporter type 1, transmembrane domain"/>
    <property type="match status" value="1"/>
</dbReference>
<protein>
    <submittedName>
        <fullName evidence="7">ABC transporter ATP-binding protein</fullName>
    </submittedName>
</protein>
<dbReference type="Proteomes" id="UP000093523">
    <property type="component" value="Unassembled WGS sequence"/>
</dbReference>
<evidence type="ECO:0000256" key="5">
    <source>
        <dbReference type="SAM" id="Phobius"/>
    </source>
</evidence>
<dbReference type="GO" id="GO:0005524">
    <property type="term" value="F:ATP binding"/>
    <property type="evidence" value="ECO:0007669"/>
    <property type="project" value="UniProtKB-KW"/>
</dbReference>
<dbReference type="InterPro" id="IPR011527">
    <property type="entry name" value="ABC1_TM_dom"/>
</dbReference>
<dbReference type="GO" id="GO:0005886">
    <property type="term" value="C:plasma membrane"/>
    <property type="evidence" value="ECO:0007669"/>
    <property type="project" value="UniProtKB-SubCell"/>
</dbReference>
<keyword evidence="4 5" id="KW-0472">Membrane</keyword>
<dbReference type="EMBL" id="MAJU01000009">
    <property type="protein sequence ID" value="OCH21217.1"/>
    <property type="molecule type" value="Genomic_DNA"/>
</dbReference>
<dbReference type="SUPFAM" id="SSF52540">
    <property type="entry name" value="P-loop containing nucleoside triphosphate hydrolases"/>
    <property type="match status" value="1"/>
</dbReference>
<dbReference type="AlphaFoldDB" id="A0A1B9NYZ0"/>
<dbReference type="GO" id="GO:0140359">
    <property type="term" value="F:ABC-type transporter activity"/>
    <property type="evidence" value="ECO:0007669"/>
    <property type="project" value="InterPro"/>
</dbReference>
<keyword evidence="3 5" id="KW-1133">Transmembrane helix</keyword>
<evidence type="ECO:0000256" key="3">
    <source>
        <dbReference type="ARBA" id="ARBA00022989"/>
    </source>
</evidence>
<keyword evidence="2 5" id="KW-0812">Transmembrane</keyword>
<dbReference type="RefSeq" id="WP_065611050.1">
    <property type="nucleotide sequence ID" value="NZ_CAWMPN010000009.1"/>
</dbReference>
<keyword evidence="7" id="KW-0067">ATP-binding</keyword>
<organism evidence="7 8">
    <name type="scientific">Aliivibrio logei</name>
    <name type="common">Vibrio logei</name>
    <dbReference type="NCBI Taxonomy" id="688"/>
    <lineage>
        <taxon>Bacteria</taxon>
        <taxon>Pseudomonadati</taxon>
        <taxon>Pseudomonadota</taxon>
        <taxon>Gammaproteobacteria</taxon>
        <taxon>Vibrionales</taxon>
        <taxon>Vibrionaceae</taxon>
        <taxon>Aliivibrio</taxon>
    </lineage>
</organism>
<comment type="subcellular location">
    <subcellularLocation>
        <location evidence="1">Cell membrane</location>
        <topology evidence="1">Multi-pass membrane protein</topology>
    </subcellularLocation>
</comment>
<feature type="transmembrane region" description="Helical" evidence="5">
    <location>
        <begin position="53"/>
        <end position="70"/>
    </location>
</feature>
<reference evidence="7 8" key="1">
    <citation type="submission" date="2016-06" db="EMBL/GenBank/DDBJ databases">
        <authorList>
            <person name="Kjaerup R.B."/>
            <person name="Dalgaard T.S."/>
            <person name="Juul-Madsen H.R."/>
        </authorList>
    </citation>
    <scope>NUCLEOTIDE SEQUENCE [LARGE SCALE GENOMIC DNA]</scope>
    <source>
        <strain evidence="7 8">1S159</strain>
    </source>
</reference>
<feature type="transmembrane region" description="Helical" evidence="5">
    <location>
        <begin position="12"/>
        <end position="41"/>
    </location>
</feature>
<feature type="transmembrane region" description="Helical" evidence="5">
    <location>
        <begin position="157"/>
        <end position="174"/>
    </location>
</feature>
<dbReference type="SUPFAM" id="SSF90123">
    <property type="entry name" value="ABC transporter transmembrane region"/>
    <property type="match status" value="1"/>
</dbReference>
<dbReference type="InterPro" id="IPR003439">
    <property type="entry name" value="ABC_transporter-like_ATP-bd"/>
</dbReference>
<evidence type="ECO:0000256" key="1">
    <source>
        <dbReference type="ARBA" id="ARBA00004651"/>
    </source>
</evidence>
<dbReference type="Pfam" id="PF00005">
    <property type="entry name" value="ABC_tran"/>
    <property type="match status" value="1"/>
</dbReference>
<dbReference type="STRING" id="688.A6E04_11780"/>
<evidence type="ECO:0000313" key="7">
    <source>
        <dbReference type="EMBL" id="OCH21217.1"/>
    </source>
</evidence>
<feature type="transmembrane region" description="Helical" evidence="5">
    <location>
        <begin position="131"/>
        <end position="151"/>
    </location>
</feature>
<evidence type="ECO:0000256" key="2">
    <source>
        <dbReference type="ARBA" id="ARBA00022692"/>
    </source>
</evidence>
<name>A0A1B9NYZ0_ALILO</name>
<dbReference type="PANTHER" id="PTHR24221:SF654">
    <property type="entry name" value="ATP-BINDING CASSETTE SUB-FAMILY B MEMBER 6"/>
    <property type="match status" value="1"/>
</dbReference>
<evidence type="ECO:0000259" key="6">
    <source>
        <dbReference type="PROSITE" id="PS50929"/>
    </source>
</evidence>
<comment type="caution">
    <text evidence="7">The sequence shown here is derived from an EMBL/GenBank/DDBJ whole genome shotgun (WGS) entry which is preliminary data.</text>
</comment>
<dbReference type="OrthoDB" id="5827713at2"/>
<proteinExistence type="predicted"/>
<dbReference type="PANTHER" id="PTHR24221">
    <property type="entry name" value="ATP-BINDING CASSETTE SUB-FAMILY B"/>
    <property type="match status" value="1"/>
</dbReference>
<evidence type="ECO:0000256" key="4">
    <source>
        <dbReference type="ARBA" id="ARBA00023136"/>
    </source>
</evidence>
<keyword evidence="7" id="KW-0547">Nucleotide-binding</keyword>
<evidence type="ECO:0000313" key="8">
    <source>
        <dbReference type="Proteomes" id="UP000093523"/>
    </source>
</evidence>
<feature type="domain" description="ABC transmembrane type-1" evidence="6">
    <location>
        <begin position="17"/>
        <end position="296"/>
    </location>
</feature>
<dbReference type="PROSITE" id="PS50929">
    <property type="entry name" value="ABC_TM1F"/>
    <property type="match status" value="1"/>
</dbReference>